<dbReference type="InterPro" id="IPR047670">
    <property type="entry name" value="YfjT-like"/>
</dbReference>
<dbReference type="RefSeq" id="WP_061974313.1">
    <property type="nucleotide sequence ID" value="NZ_CP126109.1"/>
</dbReference>
<comment type="caution">
    <text evidence="1">The sequence shown here is derived from an EMBL/GenBank/DDBJ whole genome shotgun (WGS) entry which is preliminary data.</text>
</comment>
<dbReference type="OrthoDB" id="2990422at2"/>
<evidence type="ECO:0000313" key="2">
    <source>
        <dbReference type="Proteomes" id="UP000054099"/>
    </source>
</evidence>
<accession>A0A0V8J1F4</accession>
<dbReference type="EMBL" id="LNQN01000006">
    <property type="protein sequence ID" value="KSU80885.1"/>
    <property type="molecule type" value="Genomic_DNA"/>
</dbReference>
<evidence type="ECO:0000313" key="1">
    <source>
        <dbReference type="EMBL" id="KSU80885.1"/>
    </source>
</evidence>
<gene>
    <name evidence="1" type="ORF">AS030_18180</name>
</gene>
<dbReference type="NCBIfam" id="NF040878">
    <property type="entry name" value="SE1561_fam"/>
    <property type="match status" value="1"/>
</dbReference>
<dbReference type="AlphaFoldDB" id="A0A0V8J1F4"/>
<organism evidence="1 2">
    <name type="scientific">Fictibacillus enclensis</name>
    <dbReference type="NCBI Taxonomy" id="1017270"/>
    <lineage>
        <taxon>Bacteria</taxon>
        <taxon>Bacillati</taxon>
        <taxon>Bacillota</taxon>
        <taxon>Bacilli</taxon>
        <taxon>Bacillales</taxon>
        <taxon>Fictibacillaceae</taxon>
        <taxon>Fictibacillus</taxon>
    </lineage>
</organism>
<reference evidence="1 2" key="1">
    <citation type="journal article" date="2014" name="Antonie Van Leeuwenhoek">
        <title>Fictibacillus enclensis sp. nov., isolated from marine sediment.</title>
        <authorList>
            <person name="Dastager S.G."/>
            <person name="Mawlankar R."/>
            <person name="Srinivasan K."/>
            <person name="Tang S.K."/>
            <person name="Lee J.C."/>
            <person name="Ramana V.V."/>
            <person name="Shouche Y.S."/>
        </authorList>
    </citation>
    <scope>NUCLEOTIDE SEQUENCE [LARGE SCALE GENOMIC DNA]</scope>
    <source>
        <strain evidence="1 2">NIO-1003</strain>
    </source>
</reference>
<dbReference type="Proteomes" id="UP000054099">
    <property type="component" value="Unassembled WGS sequence"/>
</dbReference>
<protein>
    <submittedName>
        <fullName evidence="1">Uncharacterized protein</fullName>
    </submittedName>
</protein>
<keyword evidence="2" id="KW-1185">Reference proteome</keyword>
<sequence>MGKSVEDKSSQKEYIMNRIDMLLQVLDSIDAETAGVEEIDRIIGMLDDLEFKCKQFRNNWEKE</sequence>
<proteinExistence type="predicted"/>
<name>A0A0V8J1F4_9BACL</name>